<reference evidence="2" key="1">
    <citation type="submission" date="2020-07" db="EMBL/GenBank/DDBJ databases">
        <authorList>
            <person name="Pettersson B.M.F."/>
            <person name="Behra P.R.K."/>
            <person name="Ramesh M."/>
            <person name="Das S."/>
            <person name="Dasgupta S."/>
            <person name="Kirsebom L.A."/>
        </authorList>
    </citation>
    <scope>NUCLEOTIDE SEQUENCE</scope>
    <source>
        <strain evidence="2">DSM 44838</strain>
    </source>
</reference>
<sequence>MFITAKRIVPGLVVGAVAAALAFSPVASADTSPLLPFGPTPQVKSTLNLQTSNHDELDTTSGSLDLPF</sequence>
<dbReference type="EMBL" id="JACKVK010000009">
    <property type="protein sequence ID" value="MCV7422505.1"/>
    <property type="molecule type" value="Genomic_DNA"/>
</dbReference>
<feature type="chain" id="PRO_5040774687" description="MspA protein" evidence="1">
    <location>
        <begin position="30"/>
        <end position="68"/>
    </location>
</feature>
<dbReference type="RefSeq" id="WP_263997339.1">
    <property type="nucleotide sequence ID" value="NZ_JACKVK010000009.1"/>
</dbReference>
<dbReference type="AlphaFoldDB" id="A0A9X2Z4L9"/>
<comment type="caution">
    <text evidence="2">The sequence shown here is derived from an EMBL/GenBank/DDBJ whole genome shotgun (WGS) entry which is preliminary data.</text>
</comment>
<evidence type="ECO:0000313" key="3">
    <source>
        <dbReference type="Proteomes" id="UP001141629"/>
    </source>
</evidence>
<proteinExistence type="predicted"/>
<name>A0A9X2Z4L9_9MYCO</name>
<reference evidence="2" key="2">
    <citation type="journal article" date="2022" name="BMC Genomics">
        <title>Comparative genome analysis of mycobacteria focusing on tRNA and non-coding RNA.</title>
        <authorList>
            <person name="Behra P.R.K."/>
            <person name="Pettersson B.M.F."/>
            <person name="Ramesh M."/>
            <person name="Das S."/>
            <person name="Dasgupta S."/>
            <person name="Kirsebom L.A."/>
        </authorList>
    </citation>
    <scope>NUCLEOTIDE SEQUENCE</scope>
    <source>
        <strain evidence="2">DSM 44838</strain>
    </source>
</reference>
<evidence type="ECO:0008006" key="4">
    <source>
        <dbReference type="Google" id="ProtNLM"/>
    </source>
</evidence>
<feature type="signal peptide" evidence="1">
    <location>
        <begin position="1"/>
        <end position="29"/>
    </location>
</feature>
<keyword evidence="1" id="KW-0732">Signal</keyword>
<gene>
    <name evidence="2" type="ORF">H7K45_18315</name>
</gene>
<evidence type="ECO:0000256" key="1">
    <source>
        <dbReference type="SAM" id="SignalP"/>
    </source>
</evidence>
<accession>A0A9X2Z4L9</accession>
<evidence type="ECO:0000313" key="2">
    <source>
        <dbReference type="EMBL" id="MCV7422505.1"/>
    </source>
</evidence>
<protein>
    <recommendedName>
        <fullName evidence="4">MspA protein</fullName>
    </recommendedName>
</protein>
<dbReference type="Proteomes" id="UP001141629">
    <property type="component" value="Unassembled WGS sequence"/>
</dbReference>
<organism evidence="2 3">
    <name type="scientific">Mycobacterium yunnanensis</name>
    <dbReference type="NCBI Taxonomy" id="368477"/>
    <lineage>
        <taxon>Bacteria</taxon>
        <taxon>Bacillati</taxon>
        <taxon>Actinomycetota</taxon>
        <taxon>Actinomycetes</taxon>
        <taxon>Mycobacteriales</taxon>
        <taxon>Mycobacteriaceae</taxon>
        <taxon>Mycobacterium</taxon>
    </lineage>
</organism>
<keyword evidence="3" id="KW-1185">Reference proteome</keyword>